<feature type="compositionally biased region" description="Pro residues" evidence="16">
    <location>
        <begin position="593"/>
        <end position="604"/>
    </location>
</feature>
<evidence type="ECO:0000256" key="7">
    <source>
        <dbReference type="ARBA" id="ARBA00022692"/>
    </source>
</evidence>
<dbReference type="PROSITE" id="PS51847">
    <property type="entry name" value="SMP"/>
    <property type="match status" value="1"/>
</dbReference>
<evidence type="ECO:0000256" key="10">
    <source>
        <dbReference type="ARBA" id="ARBA00022824"/>
    </source>
</evidence>
<evidence type="ECO:0000259" key="19">
    <source>
        <dbReference type="PROSITE" id="PS51847"/>
    </source>
</evidence>
<evidence type="ECO:0000256" key="5">
    <source>
        <dbReference type="ARBA" id="ARBA00022475"/>
    </source>
</evidence>
<dbReference type="GO" id="GO:0005789">
    <property type="term" value="C:endoplasmic reticulum membrane"/>
    <property type="evidence" value="ECO:0007669"/>
    <property type="project" value="UniProtKB-SubCell"/>
</dbReference>
<dbReference type="Gene3D" id="2.60.40.150">
    <property type="entry name" value="C2 domain"/>
    <property type="match status" value="3"/>
</dbReference>
<keyword evidence="8" id="KW-0479">Metal-binding</keyword>
<organism evidence="20 21">
    <name type="scientific">Oncorhynchus kisutch</name>
    <name type="common">Coho salmon</name>
    <name type="synonym">Salmo kisutch</name>
    <dbReference type="NCBI Taxonomy" id="8019"/>
    <lineage>
        <taxon>Eukaryota</taxon>
        <taxon>Metazoa</taxon>
        <taxon>Chordata</taxon>
        <taxon>Craniata</taxon>
        <taxon>Vertebrata</taxon>
        <taxon>Euteleostomi</taxon>
        <taxon>Actinopterygii</taxon>
        <taxon>Neopterygii</taxon>
        <taxon>Teleostei</taxon>
        <taxon>Protacanthopterygii</taxon>
        <taxon>Salmoniformes</taxon>
        <taxon>Salmonidae</taxon>
        <taxon>Salmoninae</taxon>
        <taxon>Oncorhynchus</taxon>
    </lineage>
</organism>
<dbReference type="InterPro" id="IPR037749">
    <property type="entry name" value="Ext_Synaptotagmin_C2B"/>
</dbReference>
<feature type="compositionally biased region" description="Low complexity" evidence="16">
    <location>
        <begin position="625"/>
        <end position="637"/>
    </location>
</feature>
<dbReference type="GO" id="GO:0005509">
    <property type="term" value="F:calcium ion binding"/>
    <property type="evidence" value="ECO:0007669"/>
    <property type="project" value="TreeGrafter"/>
</dbReference>
<dbReference type="Proteomes" id="UP000694557">
    <property type="component" value="Unassembled WGS sequence"/>
</dbReference>
<keyword evidence="15 17" id="KW-0472">Membrane</keyword>
<keyword evidence="6" id="KW-0254">Endocytosis</keyword>
<dbReference type="InterPro" id="IPR039010">
    <property type="entry name" value="Synaptotagmin_SMP"/>
</dbReference>
<evidence type="ECO:0000256" key="9">
    <source>
        <dbReference type="ARBA" id="ARBA00022737"/>
    </source>
</evidence>
<dbReference type="Pfam" id="PF00168">
    <property type="entry name" value="C2"/>
    <property type="match status" value="3"/>
</dbReference>
<evidence type="ECO:0000259" key="18">
    <source>
        <dbReference type="PROSITE" id="PS50004"/>
    </source>
</evidence>
<evidence type="ECO:0000313" key="21">
    <source>
        <dbReference type="Proteomes" id="UP000694557"/>
    </source>
</evidence>
<dbReference type="InterPro" id="IPR031468">
    <property type="entry name" value="SMP_LBD"/>
</dbReference>
<evidence type="ECO:0000256" key="1">
    <source>
        <dbReference type="ARBA" id="ARBA00004202"/>
    </source>
</evidence>
<keyword evidence="4" id="KW-0813">Transport</keyword>
<dbReference type="FunFam" id="2.60.40.150:FF:000078">
    <property type="entry name" value="Extended synaptotagmin 2"/>
    <property type="match status" value="1"/>
</dbReference>
<keyword evidence="14" id="KW-0446">Lipid-binding</keyword>
<dbReference type="GO" id="GO:0061817">
    <property type="term" value="P:endoplasmic reticulum-plasma membrane tethering"/>
    <property type="evidence" value="ECO:0007669"/>
    <property type="project" value="InterPro"/>
</dbReference>
<keyword evidence="5" id="KW-1003">Cell membrane</keyword>
<dbReference type="SMART" id="SM00239">
    <property type="entry name" value="C2"/>
    <property type="match status" value="3"/>
</dbReference>
<evidence type="ECO:0000256" key="15">
    <source>
        <dbReference type="ARBA" id="ARBA00023136"/>
    </source>
</evidence>
<dbReference type="GO" id="GO:0005544">
    <property type="term" value="F:calcium-dependent phospholipid binding"/>
    <property type="evidence" value="ECO:0007669"/>
    <property type="project" value="TreeGrafter"/>
</dbReference>
<dbReference type="GO" id="GO:0035091">
    <property type="term" value="F:phosphatidylinositol binding"/>
    <property type="evidence" value="ECO:0007669"/>
    <property type="project" value="TreeGrafter"/>
</dbReference>
<feature type="compositionally biased region" description="Polar residues" evidence="16">
    <location>
        <begin position="7"/>
        <end position="25"/>
    </location>
</feature>
<evidence type="ECO:0000256" key="4">
    <source>
        <dbReference type="ARBA" id="ARBA00022448"/>
    </source>
</evidence>
<feature type="domain" description="SMP-LTD" evidence="19">
    <location>
        <begin position="125"/>
        <end position="304"/>
    </location>
</feature>
<sequence length="809" mass="91440">MSRDSMTENGQNAPSHVHSEPNTNVVPPGDIGNDTSGSSAGDLTQTWIQFTKTFVLIFPIYVLGYFEFSFSWLLIGLVIFFWWRRNTGGKNTRMYRALAFFEQEERNVQQSLTSSDLPSWVNFPDVERVEWLNKTVRQMWPYICQFVEKLLRETIEPAVKGANSHLSTFCFSKIDMGDKPLRINGVKVYTENVDKRQIIMDLQISFVGNTEIDVDVKRYYCKAGIKSIQLHGVLRVVMEPLLGDMPLVGALSLFFLKKPLLEINWTGFTNILDIPGLNGFSDSLIQDIIYSYLVLPNRITIPLVGDIELAQLRFPMPKGVLRIHFLEAQDLEGKDKFLGGLIKGKSDPYGVLQIGNQLFQSKTVKESLHPKWNEVYEALVYEHSEVSTGKLHLKLEWLSLLSTPEKMDQVLRSVRADRSLANDGLSSALLVVYLDSAKNLPSDRFNFNHDVLKQASVYKSLKSGKKTSSEPSPYVYFTVGNKSFESKIRYKTNEPMWEEAFSFLVHNPRRQELEVEVKDDKHKCTLGNLTVPLSGLLEEEDMTFTQQFSLRNSGPSSTLKLKLALRLSSVQVRKASEVKPTVPFQRLSASESPLPPAYTTPTPPMEASTHSLHRREGKEEPYGGSPIRSTSIRSTSNLSTTISNSQKHLPHKDSMASLASDISLPFATQELQQRLRQLQNGSAPSPYPLGEIQLTVRHSSQRNKLIVVVHACRNLIAFTKDGSDPFVRVYLLPDKSRTGRRKTSTIKKTLNPVYDQTFEFSVSMVELHRRTLDIAVKNGGSILSKHRGLLGKVMVDLSVEDISKGWTQW</sequence>
<dbReference type="InterPro" id="IPR000008">
    <property type="entry name" value="C2_dom"/>
</dbReference>
<evidence type="ECO:0000256" key="6">
    <source>
        <dbReference type="ARBA" id="ARBA00022583"/>
    </source>
</evidence>
<dbReference type="SUPFAM" id="SSF49562">
    <property type="entry name" value="C2 domain (Calcium/lipid-binding domain, CaLB)"/>
    <property type="match status" value="3"/>
</dbReference>
<keyword evidence="12 17" id="KW-1133">Transmembrane helix</keyword>
<evidence type="ECO:0000256" key="8">
    <source>
        <dbReference type="ARBA" id="ARBA00022723"/>
    </source>
</evidence>
<reference evidence="20" key="1">
    <citation type="submission" date="2025-08" db="UniProtKB">
        <authorList>
            <consortium name="Ensembl"/>
        </authorList>
    </citation>
    <scope>IDENTIFICATION</scope>
</reference>
<feature type="region of interest" description="Disordered" evidence="16">
    <location>
        <begin position="587"/>
        <end position="637"/>
    </location>
</feature>
<keyword evidence="21" id="KW-1185">Reference proteome</keyword>
<feature type="domain" description="C2" evidence="18">
    <location>
        <begin position="406"/>
        <end position="552"/>
    </location>
</feature>
<dbReference type="Ensembl" id="ENSOKIT00005076926.1">
    <property type="protein sequence ID" value="ENSOKIP00005072210.1"/>
    <property type="gene ID" value="ENSOKIG00005030510.1"/>
</dbReference>
<dbReference type="PROSITE" id="PS50004">
    <property type="entry name" value="C2"/>
    <property type="match status" value="2"/>
</dbReference>
<dbReference type="PANTHER" id="PTHR45761:SF2">
    <property type="entry name" value="EXTENDED SYNAPTOTAGMIN-2"/>
    <property type="match status" value="1"/>
</dbReference>
<dbReference type="InterPro" id="IPR051634">
    <property type="entry name" value="Extended_Synaptotagmin"/>
</dbReference>
<dbReference type="GeneTree" id="ENSGT00940000156086"/>
<dbReference type="CDD" id="cd04030">
    <property type="entry name" value="C2C_KIAA1228"/>
    <property type="match status" value="1"/>
</dbReference>
<reference evidence="20" key="2">
    <citation type="submission" date="2025-09" db="UniProtKB">
        <authorList>
            <consortium name="Ensembl"/>
        </authorList>
    </citation>
    <scope>IDENTIFICATION</scope>
</reference>
<keyword evidence="13" id="KW-0445">Lipid transport</keyword>
<dbReference type="FunFam" id="2.60.40.150:FF:000091">
    <property type="entry name" value="Extended synaptotagmin 2"/>
    <property type="match status" value="1"/>
</dbReference>
<dbReference type="GO" id="GO:0008429">
    <property type="term" value="F:phosphatidylethanolamine binding"/>
    <property type="evidence" value="ECO:0007669"/>
    <property type="project" value="TreeGrafter"/>
</dbReference>
<name>A0A8C7IDV5_ONCKI</name>
<dbReference type="Pfam" id="PF17047">
    <property type="entry name" value="SMP_LBD"/>
    <property type="match status" value="1"/>
</dbReference>
<gene>
    <name evidence="20" type="primary">ESYT2</name>
    <name evidence="20" type="synonym">esyt2b</name>
</gene>
<evidence type="ECO:0000256" key="17">
    <source>
        <dbReference type="SAM" id="Phobius"/>
    </source>
</evidence>
<keyword evidence="9" id="KW-0677">Repeat</keyword>
<keyword evidence="11" id="KW-0106">Calcium</keyword>
<dbReference type="AlphaFoldDB" id="A0A8C7IDV5"/>
<evidence type="ECO:0000256" key="3">
    <source>
        <dbReference type="ARBA" id="ARBA00005867"/>
    </source>
</evidence>
<dbReference type="CDD" id="cd04050">
    <property type="entry name" value="C2B_Synaptotagmin-like"/>
    <property type="match status" value="1"/>
</dbReference>
<dbReference type="GO" id="GO:0006897">
    <property type="term" value="P:endocytosis"/>
    <property type="evidence" value="ECO:0007669"/>
    <property type="project" value="UniProtKB-KW"/>
</dbReference>
<feature type="region of interest" description="Disordered" evidence="16">
    <location>
        <begin position="1"/>
        <end position="37"/>
    </location>
</feature>
<dbReference type="PANTHER" id="PTHR45761">
    <property type="entry name" value="EXTENDED SYNAPTOTAGMIN-LIKE PROTEIN 2, ISOFORM C"/>
    <property type="match status" value="1"/>
</dbReference>
<feature type="transmembrane region" description="Helical" evidence="17">
    <location>
        <begin position="54"/>
        <end position="83"/>
    </location>
</feature>
<evidence type="ECO:0000256" key="12">
    <source>
        <dbReference type="ARBA" id="ARBA00022989"/>
    </source>
</evidence>
<dbReference type="GO" id="GO:0031210">
    <property type="term" value="F:phosphatidylcholine binding"/>
    <property type="evidence" value="ECO:0007669"/>
    <property type="project" value="TreeGrafter"/>
</dbReference>
<evidence type="ECO:0000256" key="2">
    <source>
        <dbReference type="ARBA" id="ARBA00004477"/>
    </source>
</evidence>
<dbReference type="InterPro" id="IPR035892">
    <property type="entry name" value="C2_domain_sf"/>
</dbReference>
<evidence type="ECO:0000256" key="11">
    <source>
        <dbReference type="ARBA" id="ARBA00022837"/>
    </source>
</evidence>
<dbReference type="InterPro" id="IPR037752">
    <property type="entry name" value="C2C_KIAA1228"/>
</dbReference>
<feature type="domain" description="C2" evidence="18">
    <location>
        <begin position="688"/>
        <end position="809"/>
    </location>
</feature>
<evidence type="ECO:0000256" key="14">
    <source>
        <dbReference type="ARBA" id="ARBA00023121"/>
    </source>
</evidence>
<comment type="similarity">
    <text evidence="3">Belongs to the extended synaptotagmin family.</text>
</comment>
<proteinExistence type="inferred from homology"/>
<keyword evidence="7 17" id="KW-0812">Transmembrane</keyword>
<dbReference type="GO" id="GO:0006869">
    <property type="term" value="P:lipid transport"/>
    <property type="evidence" value="ECO:0007669"/>
    <property type="project" value="UniProtKB-KW"/>
</dbReference>
<accession>A0A8C7IDV5</accession>
<protein>
    <submittedName>
        <fullName evidence="20">Extended synaptotagmin 2</fullName>
    </submittedName>
</protein>
<evidence type="ECO:0000313" key="20">
    <source>
        <dbReference type="Ensembl" id="ENSOKIP00005072210.1"/>
    </source>
</evidence>
<evidence type="ECO:0000256" key="13">
    <source>
        <dbReference type="ARBA" id="ARBA00023055"/>
    </source>
</evidence>
<keyword evidence="10" id="KW-0256">Endoplasmic reticulum</keyword>
<evidence type="ECO:0000256" key="16">
    <source>
        <dbReference type="SAM" id="MobiDB-lite"/>
    </source>
</evidence>
<dbReference type="GO" id="GO:0005886">
    <property type="term" value="C:plasma membrane"/>
    <property type="evidence" value="ECO:0007669"/>
    <property type="project" value="UniProtKB-SubCell"/>
</dbReference>
<comment type="subcellular location">
    <subcellularLocation>
        <location evidence="1">Cell membrane</location>
        <topology evidence="1">Peripheral membrane protein</topology>
    </subcellularLocation>
    <subcellularLocation>
        <location evidence="2">Endoplasmic reticulum membrane</location>
        <topology evidence="2">Multi-pass membrane protein</topology>
    </subcellularLocation>
</comment>
<dbReference type="FunFam" id="2.60.40.150:FF:000025">
    <property type="entry name" value="Extended synaptotagmin 2"/>
    <property type="match status" value="1"/>
</dbReference>